<evidence type="ECO:0000259" key="9">
    <source>
        <dbReference type="Pfam" id="PF02687"/>
    </source>
</evidence>
<feature type="transmembrane region" description="Helical" evidence="8">
    <location>
        <begin position="859"/>
        <end position="881"/>
    </location>
</feature>
<feature type="transmembrane region" description="Helical" evidence="8">
    <location>
        <begin position="370"/>
        <end position="391"/>
    </location>
</feature>
<evidence type="ECO:0000256" key="4">
    <source>
        <dbReference type="ARBA" id="ARBA00022989"/>
    </source>
</evidence>
<dbReference type="PANTHER" id="PTHR30572">
    <property type="entry name" value="MEMBRANE COMPONENT OF TRANSPORTER-RELATED"/>
    <property type="match status" value="1"/>
</dbReference>
<feature type="domain" description="ABC3 transporter permease C-terminal" evidence="9">
    <location>
        <begin position="773"/>
        <end position="886"/>
    </location>
</feature>
<gene>
    <name evidence="10" type="ORF">SAMN02910418_02254</name>
</gene>
<feature type="transmembrane region" description="Helical" evidence="8">
    <location>
        <begin position="412"/>
        <end position="437"/>
    </location>
</feature>
<comment type="similarity">
    <text evidence="6">Belongs to the ABC-4 integral membrane protein family.</text>
</comment>
<evidence type="ECO:0000256" key="2">
    <source>
        <dbReference type="ARBA" id="ARBA00022475"/>
    </source>
</evidence>
<evidence type="ECO:0000256" key="7">
    <source>
        <dbReference type="SAM" id="MobiDB-lite"/>
    </source>
</evidence>
<dbReference type="Proteomes" id="UP000199288">
    <property type="component" value="Unassembled WGS sequence"/>
</dbReference>
<dbReference type="RefSeq" id="WP_092565944.1">
    <property type="nucleotide sequence ID" value="NZ_FNQV01000017.1"/>
</dbReference>
<protein>
    <submittedName>
        <fullName evidence="10">Putative ABC transport system permease protein</fullName>
    </submittedName>
</protein>
<feature type="transmembrane region" description="Helical" evidence="8">
    <location>
        <begin position="268"/>
        <end position="292"/>
    </location>
</feature>
<keyword evidence="3 8" id="KW-0812">Transmembrane</keyword>
<feature type="transmembrane region" description="Helical" evidence="8">
    <location>
        <begin position="449"/>
        <end position="473"/>
    </location>
</feature>
<dbReference type="Pfam" id="PF02687">
    <property type="entry name" value="FtsX"/>
    <property type="match status" value="2"/>
</dbReference>
<keyword evidence="5 8" id="KW-0472">Membrane</keyword>
<evidence type="ECO:0000313" key="10">
    <source>
        <dbReference type="EMBL" id="SEA72529.1"/>
    </source>
</evidence>
<dbReference type="PANTHER" id="PTHR30572:SF4">
    <property type="entry name" value="ABC TRANSPORTER PERMEASE YTRF"/>
    <property type="match status" value="1"/>
</dbReference>
<evidence type="ECO:0000256" key="6">
    <source>
        <dbReference type="ARBA" id="ARBA00038076"/>
    </source>
</evidence>
<dbReference type="InterPro" id="IPR050250">
    <property type="entry name" value="Macrolide_Exporter_MacB"/>
</dbReference>
<feature type="transmembrane region" description="Helical" evidence="8">
    <location>
        <begin position="12"/>
        <end position="35"/>
    </location>
</feature>
<feature type="transmembrane region" description="Helical" evidence="8">
    <location>
        <begin position="822"/>
        <end position="847"/>
    </location>
</feature>
<keyword evidence="4 8" id="KW-1133">Transmembrane helix</keyword>
<sequence length="897" mass="93175">MWRLARANLRAGITALLPAGISIMLATAFLAVAMLSTPLISTAALRMYALDYGRADVVVESVAGPLTQQTVDELAALPLVTDTALDVTGTIGIRQGDRVVHEVFVPAQDSAFARYHLLEGYDPSHRGEIALTQRQAATFGVGIGDELTLSLPVPASAALTAETGDREALACSGEECTFHPTVTVTGIIQSPPTVLGDSERVVISADDISAFYALGALPQQVDRVLVAIPDPEALIEAIAAEFPDEITAETVAAASQARLDYTTGQTSLLPAIILVFSALAMVVAALVVANTFQVLVAQRIRILALVRCVGAKPAQLRGAVMIEAAVLGLIGGIAGILLGYGLISAALAYLANLPTITNFEMALPRNPAAILAPVFAAVAMSILASIWPAIIASKVPPLQALALADLPADRRAATWCTQVGLGLIVGGVGGLGISLLIQPWLAPIAEAFPLLQGALVVACIFVAAMVAGLAVLAPRLLPYLAQRLARGLAALLPRTSRVPLNLTSSGITRHPARVAATTMALFLTTALVTMTAVGTSLSRGSINSTLDDLFLFDLEVSAYGQHDREAATFLRSHVAAIPGVTDVAIGQVTELAVSYGSEDERTTVSAAGVDPLEVALTAHHSDIAPALRDDTIVLSSDYGIPRDVTEVTVWVPRPVEVPASAEEGTFGTSPSQEDPLGLGSPPAEAKKLRVIHTDAWSPALLTTATFASLDPESTSLVALASLDPAMARQATDTARTTFAPMSANATFVLEGSQIVRGAVEQVLSVLFAVIVGLLAIAVIISFVGVTNTMTLSAVERRREVALLRAVGMTSAQLRRSLAAEGLLISVIGTVLGVLGGTLIGIVGAILVLTRSEIPLAFDFPIRTILVLIALSIPAGVLSSIIPAHTVLRDFNVDDLSG</sequence>
<dbReference type="EMBL" id="FNQV01000017">
    <property type="protein sequence ID" value="SEA72529.1"/>
    <property type="molecule type" value="Genomic_DNA"/>
</dbReference>
<dbReference type="OrthoDB" id="9780560at2"/>
<dbReference type="GO" id="GO:0022857">
    <property type="term" value="F:transmembrane transporter activity"/>
    <property type="evidence" value="ECO:0007669"/>
    <property type="project" value="TreeGrafter"/>
</dbReference>
<feature type="region of interest" description="Disordered" evidence="7">
    <location>
        <begin position="660"/>
        <end position="679"/>
    </location>
</feature>
<comment type="subcellular location">
    <subcellularLocation>
        <location evidence="1">Cell membrane</location>
        <topology evidence="1">Multi-pass membrane protein</topology>
    </subcellularLocation>
</comment>
<feature type="transmembrane region" description="Helical" evidence="8">
    <location>
        <begin position="324"/>
        <end position="350"/>
    </location>
</feature>
<name>A0A1H4DJ63_9ACTO</name>
<feature type="domain" description="ABC3 transporter permease C-terminal" evidence="9">
    <location>
        <begin position="275"/>
        <end position="397"/>
    </location>
</feature>
<evidence type="ECO:0000256" key="3">
    <source>
        <dbReference type="ARBA" id="ARBA00022692"/>
    </source>
</evidence>
<evidence type="ECO:0000313" key="11">
    <source>
        <dbReference type="Proteomes" id="UP000199288"/>
    </source>
</evidence>
<dbReference type="InterPro" id="IPR003838">
    <property type="entry name" value="ABC3_permease_C"/>
</dbReference>
<evidence type="ECO:0000256" key="1">
    <source>
        <dbReference type="ARBA" id="ARBA00004651"/>
    </source>
</evidence>
<dbReference type="GO" id="GO:0005886">
    <property type="term" value="C:plasma membrane"/>
    <property type="evidence" value="ECO:0007669"/>
    <property type="project" value="UniProtKB-SubCell"/>
</dbReference>
<dbReference type="AlphaFoldDB" id="A0A1H4DJ63"/>
<reference evidence="11" key="1">
    <citation type="submission" date="2016-10" db="EMBL/GenBank/DDBJ databases">
        <authorList>
            <person name="Varghese N."/>
            <person name="Submissions S."/>
        </authorList>
    </citation>
    <scope>NUCLEOTIDE SEQUENCE [LARGE SCALE GENOMIC DNA]</scope>
    <source>
        <strain evidence="11">KPR-1</strain>
    </source>
</reference>
<proteinExistence type="inferred from homology"/>
<evidence type="ECO:0000256" key="8">
    <source>
        <dbReference type="SAM" id="Phobius"/>
    </source>
</evidence>
<accession>A0A1H4DJ63</accession>
<feature type="transmembrane region" description="Helical" evidence="8">
    <location>
        <begin position="762"/>
        <end position="785"/>
    </location>
</feature>
<organism evidence="10 11">
    <name type="scientific">Bowdeniella nasicola</name>
    <dbReference type="NCBI Taxonomy" id="208480"/>
    <lineage>
        <taxon>Bacteria</taxon>
        <taxon>Bacillati</taxon>
        <taxon>Actinomycetota</taxon>
        <taxon>Actinomycetes</taxon>
        <taxon>Actinomycetales</taxon>
        <taxon>Actinomycetaceae</taxon>
        <taxon>Bowdeniella</taxon>
    </lineage>
</organism>
<keyword evidence="2" id="KW-1003">Cell membrane</keyword>
<evidence type="ECO:0000256" key="5">
    <source>
        <dbReference type="ARBA" id="ARBA00023136"/>
    </source>
</evidence>
<keyword evidence="11" id="KW-1185">Reference proteome</keyword>